<gene>
    <name evidence="2" type="ORF">AArcSt2_08720</name>
</gene>
<dbReference type="Pfam" id="PF26227">
    <property type="entry name" value="DUF8053"/>
    <property type="match status" value="1"/>
</dbReference>
<sequence>MFRTLRNHDGTPLVALDRDELQMDGVLDGQGAVPDDQPMHIQRVGKACYLVRAVNEDGLPDLDEVFRL</sequence>
<evidence type="ECO:0000313" key="2">
    <source>
        <dbReference type="EMBL" id="MCL9817022.1"/>
    </source>
</evidence>
<dbReference type="InterPro" id="IPR058366">
    <property type="entry name" value="DUF8053"/>
</dbReference>
<comment type="caution">
    <text evidence="2">The sequence shown here is derived from an EMBL/GenBank/DDBJ whole genome shotgun (WGS) entry which is preliminary data.</text>
</comment>
<organism evidence="2 3">
    <name type="scientific">Natronocalculus amylovorans</name>
    <dbReference type="NCBI Taxonomy" id="2917812"/>
    <lineage>
        <taxon>Archaea</taxon>
        <taxon>Methanobacteriati</taxon>
        <taxon>Methanobacteriota</taxon>
        <taxon>Stenosarchaea group</taxon>
        <taxon>Halobacteria</taxon>
        <taxon>Halobacteriales</taxon>
        <taxon>Haloferacaceae</taxon>
        <taxon>Natronocalculus</taxon>
    </lineage>
</organism>
<accession>A0AAE3FWS5</accession>
<name>A0AAE3FWS5_9EURY</name>
<reference evidence="2" key="1">
    <citation type="journal article" date="2022" name="Syst. Appl. Microbiol.">
        <title>Natronocalculus amylovorans gen. nov., sp. nov., and Natranaeroarchaeum aerophilus sp. nov., dominant culturable amylolytic natronoarchaea from hypersaline soda lakes in southwestern Siberia.</title>
        <authorList>
            <person name="Sorokin D.Y."/>
            <person name="Elcheninov A.G."/>
            <person name="Khizhniak T.V."/>
            <person name="Koenen M."/>
            <person name="Bale N.J."/>
            <person name="Damste J.S.S."/>
            <person name="Kublanov I.V."/>
        </authorList>
    </citation>
    <scope>NUCLEOTIDE SEQUENCE</scope>
    <source>
        <strain evidence="2">AArc-St2</strain>
    </source>
</reference>
<dbReference type="EMBL" id="JAKRVX010000003">
    <property type="protein sequence ID" value="MCL9817022.1"/>
    <property type="molecule type" value="Genomic_DNA"/>
</dbReference>
<feature type="domain" description="DUF8053" evidence="1">
    <location>
        <begin position="2"/>
        <end position="56"/>
    </location>
</feature>
<evidence type="ECO:0000259" key="1">
    <source>
        <dbReference type="Pfam" id="PF26227"/>
    </source>
</evidence>
<reference evidence="2" key="2">
    <citation type="submission" date="2022-02" db="EMBL/GenBank/DDBJ databases">
        <authorList>
            <person name="Elcheninov A.G."/>
            <person name="Sorokin D.Y."/>
            <person name="Kublanov I.V."/>
        </authorList>
    </citation>
    <scope>NUCLEOTIDE SEQUENCE</scope>
    <source>
        <strain evidence="2">AArc-St2</strain>
    </source>
</reference>
<evidence type="ECO:0000313" key="3">
    <source>
        <dbReference type="Proteomes" id="UP001203207"/>
    </source>
</evidence>
<dbReference type="AlphaFoldDB" id="A0AAE3FWS5"/>
<proteinExistence type="predicted"/>
<protein>
    <recommendedName>
        <fullName evidence="1">DUF8053 domain-containing protein</fullName>
    </recommendedName>
</protein>
<keyword evidence="3" id="KW-1185">Reference proteome</keyword>
<dbReference type="RefSeq" id="WP_250583982.1">
    <property type="nucleotide sequence ID" value="NZ_JAKRVX010000003.1"/>
</dbReference>
<dbReference type="Proteomes" id="UP001203207">
    <property type="component" value="Unassembled WGS sequence"/>
</dbReference>